<keyword evidence="2" id="KW-0732">Signal</keyword>
<organism evidence="5 6">
    <name type="scientific">Halomarina rubra</name>
    <dbReference type="NCBI Taxonomy" id="2071873"/>
    <lineage>
        <taxon>Archaea</taxon>
        <taxon>Methanobacteriati</taxon>
        <taxon>Methanobacteriota</taxon>
        <taxon>Stenosarchaea group</taxon>
        <taxon>Halobacteria</taxon>
        <taxon>Halobacteriales</taxon>
        <taxon>Natronomonadaceae</taxon>
        <taxon>Halomarina</taxon>
    </lineage>
</organism>
<protein>
    <submittedName>
        <fullName evidence="5">Polysaccharide deacetylase family protein</fullName>
    </submittedName>
</protein>
<evidence type="ECO:0000256" key="1">
    <source>
        <dbReference type="ARBA" id="ARBA00004613"/>
    </source>
</evidence>
<feature type="domain" description="NodB homology" evidence="4">
    <location>
        <begin position="233"/>
        <end position="438"/>
    </location>
</feature>
<proteinExistence type="predicted"/>
<dbReference type="PROSITE" id="PS51257">
    <property type="entry name" value="PROKAR_LIPOPROTEIN"/>
    <property type="match status" value="1"/>
</dbReference>
<reference evidence="5 6" key="1">
    <citation type="journal article" date="2019" name="Int. J. Syst. Evol. Microbiol.">
        <title>The Global Catalogue of Microorganisms (GCM) 10K type strain sequencing project: providing services to taxonomists for standard genome sequencing and annotation.</title>
        <authorList>
            <consortium name="The Broad Institute Genomics Platform"/>
            <consortium name="The Broad Institute Genome Sequencing Center for Infectious Disease"/>
            <person name="Wu L."/>
            <person name="Ma J."/>
        </authorList>
    </citation>
    <scope>NUCLEOTIDE SEQUENCE [LARGE SCALE GENOMIC DNA]</scope>
    <source>
        <strain evidence="5 6">CGMCC 1.12563</strain>
    </source>
</reference>
<comment type="caution">
    <text evidence="5">The sequence shown here is derived from an EMBL/GenBank/DDBJ whole genome shotgun (WGS) entry which is preliminary data.</text>
</comment>
<dbReference type="Gene3D" id="3.20.20.370">
    <property type="entry name" value="Glycoside hydrolase/deacetylase"/>
    <property type="match status" value="1"/>
</dbReference>
<name>A0ABD6AZI8_9EURY</name>
<dbReference type="PROSITE" id="PS51677">
    <property type="entry name" value="NODB"/>
    <property type="match status" value="1"/>
</dbReference>
<dbReference type="CDD" id="cd10970">
    <property type="entry name" value="CE4_DAC_u1_6s"/>
    <property type="match status" value="1"/>
</dbReference>
<comment type="subcellular location">
    <subcellularLocation>
        <location evidence="1">Secreted</location>
    </subcellularLocation>
</comment>
<dbReference type="AlphaFoldDB" id="A0ABD6AZI8"/>
<dbReference type="PROSITE" id="PS51318">
    <property type="entry name" value="TAT"/>
    <property type="match status" value="1"/>
</dbReference>
<dbReference type="InterPro" id="IPR002509">
    <property type="entry name" value="NODB_dom"/>
</dbReference>
<dbReference type="PANTHER" id="PTHR34216">
    <property type="match status" value="1"/>
</dbReference>
<dbReference type="PANTHER" id="PTHR34216:SF3">
    <property type="entry name" value="POLY-BETA-1,6-N-ACETYL-D-GLUCOSAMINE N-DEACETYLASE"/>
    <property type="match status" value="1"/>
</dbReference>
<dbReference type="Pfam" id="PF01522">
    <property type="entry name" value="Polysacc_deac_1"/>
    <property type="match status" value="1"/>
</dbReference>
<evidence type="ECO:0000313" key="5">
    <source>
        <dbReference type="EMBL" id="MFD1515167.1"/>
    </source>
</evidence>
<dbReference type="SUPFAM" id="SSF88713">
    <property type="entry name" value="Glycoside hydrolase/deacetylase"/>
    <property type="match status" value="1"/>
</dbReference>
<evidence type="ECO:0000256" key="3">
    <source>
        <dbReference type="SAM" id="MobiDB-lite"/>
    </source>
</evidence>
<feature type="compositionally biased region" description="Low complexity" evidence="3">
    <location>
        <begin position="26"/>
        <end position="72"/>
    </location>
</feature>
<dbReference type="RefSeq" id="WP_250875091.1">
    <property type="nucleotide sequence ID" value="NZ_JALXFV010000008.1"/>
</dbReference>
<dbReference type="InterPro" id="IPR006311">
    <property type="entry name" value="TAT_signal"/>
</dbReference>
<dbReference type="GO" id="GO:0005576">
    <property type="term" value="C:extracellular region"/>
    <property type="evidence" value="ECO:0007669"/>
    <property type="project" value="UniProtKB-SubCell"/>
</dbReference>
<accession>A0ABD6AZI8</accession>
<dbReference type="InterPro" id="IPR011330">
    <property type="entry name" value="Glyco_hydro/deAcase_b/a-brl"/>
</dbReference>
<evidence type="ECO:0000256" key="2">
    <source>
        <dbReference type="ARBA" id="ARBA00022729"/>
    </source>
</evidence>
<evidence type="ECO:0000259" key="4">
    <source>
        <dbReference type="PROSITE" id="PS51677"/>
    </source>
</evidence>
<gene>
    <name evidence="5" type="ORF">ACFSBT_17945</name>
</gene>
<keyword evidence="6" id="KW-1185">Reference proteome</keyword>
<sequence length="438" mass="48217">MAKDRSGTTRRAFLATGALAFAAGCTSTNDSASTPTSTPTNSSTTTPVGTPGSTTTQTETQTPTPAAPQVSPEYLGSYIDSGEVVDDMSDLSEWSGEGTVRADEEARFHGDQSLYYENTGSVSLTRRFGYADPLDLSDKSLSFSAWFDEPKDAQPTFTVFAKAPDRHNRVRMEMSYTANKKAGWQRYDPSTTAIEGSPDLSNVTELRFAAYGGDHDFKFHLGDLRVHDKPEKGKVIFRFDDTHRQHYSDFYPILDDYGYPGIEAVVKQAVGNADRLTPSHLLEMRDAGWDLCHHTRYHDNIAEISEKTLRADIAEMNEFFDDLGAPEGKDYAIYTFGAYDGASMDVMADNFDLVFGGGGLGNYNLTNPMAVNSLGSDGDVDGAIELVDQAAEFRSLAVPFFHQEDPEEFQRLVDHVHDLEQAGKVDVINASDLHAYLY</sequence>
<dbReference type="Proteomes" id="UP001597187">
    <property type="component" value="Unassembled WGS sequence"/>
</dbReference>
<feature type="region of interest" description="Disordered" evidence="3">
    <location>
        <begin position="26"/>
        <end position="73"/>
    </location>
</feature>
<evidence type="ECO:0000313" key="6">
    <source>
        <dbReference type="Proteomes" id="UP001597187"/>
    </source>
</evidence>
<dbReference type="EMBL" id="JBHUDC010000008">
    <property type="protein sequence ID" value="MFD1515167.1"/>
    <property type="molecule type" value="Genomic_DNA"/>
</dbReference>
<dbReference type="InterPro" id="IPR051398">
    <property type="entry name" value="Polysacch_Deacetylase"/>
</dbReference>